<sequence length="178" mass="18562">MSNFPGLPKLAALAASAAFVLAGAPAVAGAAALGPQAEACESNGSAVLVHVEGFKSRSGLLRVQLYEANPKTFLEKKQYVERIELPVTKAGAMNVCVSVPKPGNYALYVRHYVEGKGEGSSKSDGGGFSGNPQMSLMDLAFKRKPDLNKTKFSVGGSTAEVKVVLNYVQGLSFKPIGA</sequence>
<reference evidence="2" key="1">
    <citation type="submission" date="2021-04" db="EMBL/GenBank/DDBJ databases">
        <title>Isolation of p-tert-butylphenol degrading bacteria Sphingobium phenoxybenzoativorans Tas13 from active sludge.</title>
        <authorList>
            <person name="Li Y."/>
        </authorList>
    </citation>
    <scope>NUCLEOTIDE SEQUENCE</scope>
    <source>
        <strain evidence="2">Tas13</strain>
    </source>
</reference>
<dbReference type="Proteomes" id="UP000681425">
    <property type="component" value="Chromosome"/>
</dbReference>
<evidence type="ECO:0000256" key="1">
    <source>
        <dbReference type="SAM" id="SignalP"/>
    </source>
</evidence>
<organism evidence="2 3">
    <name type="scientific">Sphingobium phenoxybenzoativorans</name>
    <dbReference type="NCBI Taxonomy" id="1592790"/>
    <lineage>
        <taxon>Bacteria</taxon>
        <taxon>Pseudomonadati</taxon>
        <taxon>Pseudomonadota</taxon>
        <taxon>Alphaproteobacteria</taxon>
        <taxon>Sphingomonadales</taxon>
        <taxon>Sphingomonadaceae</taxon>
        <taxon>Sphingobium</taxon>
    </lineage>
</organism>
<dbReference type="OrthoDB" id="7189112at2"/>
<dbReference type="KEGG" id="spph:KFK14_03980"/>
<evidence type="ECO:0000313" key="2">
    <source>
        <dbReference type="EMBL" id="QUT06620.1"/>
    </source>
</evidence>
<evidence type="ECO:0000313" key="3">
    <source>
        <dbReference type="Proteomes" id="UP000681425"/>
    </source>
</evidence>
<accession>A0A975K8B4</accession>
<keyword evidence="3" id="KW-1185">Reference proteome</keyword>
<dbReference type="EMBL" id="CP073910">
    <property type="protein sequence ID" value="QUT06620.1"/>
    <property type="molecule type" value="Genomic_DNA"/>
</dbReference>
<proteinExistence type="predicted"/>
<dbReference type="AlphaFoldDB" id="A0A975K8B4"/>
<protein>
    <submittedName>
        <fullName evidence="2">DUF2141 domain-containing protein</fullName>
    </submittedName>
</protein>
<keyword evidence="1" id="KW-0732">Signal</keyword>
<dbReference type="RefSeq" id="WP_139139318.1">
    <property type="nucleotide sequence ID" value="NZ_CP073910.1"/>
</dbReference>
<feature type="chain" id="PRO_5037379294" evidence="1">
    <location>
        <begin position="31"/>
        <end position="178"/>
    </location>
</feature>
<name>A0A975K8B4_9SPHN</name>
<gene>
    <name evidence="2" type="ORF">KFK14_03980</name>
</gene>
<dbReference type="Pfam" id="PF09912">
    <property type="entry name" value="DUF2141"/>
    <property type="match status" value="1"/>
</dbReference>
<feature type="signal peptide" evidence="1">
    <location>
        <begin position="1"/>
        <end position="30"/>
    </location>
</feature>
<dbReference type="InterPro" id="IPR018673">
    <property type="entry name" value="DUF2141"/>
</dbReference>